<protein>
    <recommendedName>
        <fullName evidence="11">ZF-HD dimerization-type domain-containing protein</fullName>
    </recommendedName>
</protein>
<dbReference type="OrthoDB" id="1921929at2759"/>
<name>A0A835LLT1_9MAGN</name>
<keyword evidence="4" id="KW-0862">Zinc</keyword>
<reference evidence="12 13" key="1">
    <citation type="submission" date="2020-10" db="EMBL/GenBank/DDBJ databases">
        <title>The Coptis chinensis genome and diversification of protoberbering-type alkaloids.</title>
        <authorList>
            <person name="Wang B."/>
            <person name="Shu S."/>
            <person name="Song C."/>
            <person name="Liu Y."/>
        </authorList>
    </citation>
    <scope>NUCLEOTIDE SEQUENCE [LARGE SCALE GENOMIC DNA]</scope>
    <source>
        <strain evidence="12">HL-2020</strain>
        <tissue evidence="12">Leaf</tissue>
    </source>
</reference>
<gene>
    <name evidence="12" type="ORF">IFM89_007056</name>
</gene>
<evidence type="ECO:0000313" key="12">
    <source>
        <dbReference type="EMBL" id="KAF9600338.1"/>
    </source>
</evidence>
<dbReference type="PANTHER" id="PTHR31948">
    <property type="entry name" value="ZINC-FINGER HOMEODOMAIN PROTEIN 2"/>
    <property type="match status" value="1"/>
</dbReference>
<keyword evidence="9" id="KW-0539">Nucleus</keyword>
<dbReference type="GO" id="GO:0005634">
    <property type="term" value="C:nucleus"/>
    <property type="evidence" value="ECO:0007669"/>
    <property type="project" value="UniProtKB-SubCell"/>
</dbReference>
<evidence type="ECO:0000256" key="7">
    <source>
        <dbReference type="ARBA" id="ARBA00023155"/>
    </source>
</evidence>
<dbReference type="SUPFAM" id="SSF46689">
    <property type="entry name" value="Homeodomain-like"/>
    <property type="match status" value="1"/>
</dbReference>
<dbReference type="CDD" id="cd00086">
    <property type="entry name" value="homeodomain"/>
    <property type="match status" value="1"/>
</dbReference>
<dbReference type="PROSITE" id="PS51523">
    <property type="entry name" value="ZF_HD_DIMER"/>
    <property type="match status" value="1"/>
</dbReference>
<dbReference type="EMBL" id="JADFTS010000006">
    <property type="protein sequence ID" value="KAF9600338.1"/>
    <property type="molecule type" value="Genomic_DNA"/>
</dbReference>
<dbReference type="InterPro" id="IPR006455">
    <property type="entry name" value="Homeodomain_ZF_HD"/>
</dbReference>
<evidence type="ECO:0000256" key="8">
    <source>
        <dbReference type="ARBA" id="ARBA00023163"/>
    </source>
</evidence>
<evidence type="ECO:0000256" key="10">
    <source>
        <dbReference type="SAM" id="MobiDB-lite"/>
    </source>
</evidence>
<feature type="region of interest" description="Disordered" evidence="10">
    <location>
        <begin position="96"/>
        <end position="118"/>
    </location>
</feature>
<evidence type="ECO:0000256" key="5">
    <source>
        <dbReference type="ARBA" id="ARBA00023015"/>
    </source>
</evidence>
<evidence type="ECO:0000256" key="6">
    <source>
        <dbReference type="ARBA" id="ARBA00023125"/>
    </source>
</evidence>
<dbReference type="GO" id="GO:0008270">
    <property type="term" value="F:zinc ion binding"/>
    <property type="evidence" value="ECO:0007669"/>
    <property type="project" value="UniProtKB-KW"/>
</dbReference>
<comment type="subcellular location">
    <subcellularLocation>
        <location evidence="1">Nucleus</location>
    </subcellularLocation>
</comment>
<dbReference type="PANTHER" id="PTHR31948:SF140">
    <property type="entry name" value="ZINC-FINGER HOMEODOMAIN PROTEIN 2"/>
    <property type="match status" value="1"/>
</dbReference>
<accession>A0A835LLT1</accession>
<organism evidence="12 13">
    <name type="scientific">Coptis chinensis</name>
    <dbReference type="NCBI Taxonomy" id="261450"/>
    <lineage>
        <taxon>Eukaryota</taxon>
        <taxon>Viridiplantae</taxon>
        <taxon>Streptophyta</taxon>
        <taxon>Embryophyta</taxon>
        <taxon>Tracheophyta</taxon>
        <taxon>Spermatophyta</taxon>
        <taxon>Magnoliopsida</taxon>
        <taxon>Ranunculales</taxon>
        <taxon>Ranunculaceae</taxon>
        <taxon>Coptidoideae</taxon>
        <taxon>Coptis</taxon>
    </lineage>
</organism>
<evidence type="ECO:0000256" key="3">
    <source>
        <dbReference type="ARBA" id="ARBA00022771"/>
    </source>
</evidence>
<dbReference type="Gene3D" id="1.10.10.60">
    <property type="entry name" value="Homeodomain-like"/>
    <property type="match status" value="1"/>
</dbReference>
<evidence type="ECO:0000259" key="11">
    <source>
        <dbReference type="PROSITE" id="PS51523"/>
    </source>
</evidence>
<dbReference type="NCBIfam" id="TIGR01565">
    <property type="entry name" value="homeo_ZF_HD"/>
    <property type="match status" value="1"/>
</dbReference>
<keyword evidence="13" id="KW-1185">Reference proteome</keyword>
<dbReference type="InterPro" id="IPR009057">
    <property type="entry name" value="Homeodomain-like_sf"/>
</dbReference>
<keyword evidence="8" id="KW-0804">Transcription</keyword>
<dbReference type="GO" id="GO:0000976">
    <property type="term" value="F:transcription cis-regulatory region binding"/>
    <property type="evidence" value="ECO:0007669"/>
    <property type="project" value="TreeGrafter"/>
</dbReference>
<dbReference type="Pfam" id="PF04770">
    <property type="entry name" value="ZF-HD_dimer"/>
    <property type="match status" value="1"/>
</dbReference>
<evidence type="ECO:0000256" key="4">
    <source>
        <dbReference type="ARBA" id="ARBA00022833"/>
    </source>
</evidence>
<evidence type="ECO:0000256" key="9">
    <source>
        <dbReference type="ARBA" id="ARBA00023242"/>
    </source>
</evidence>
<sequence>MASGVENSPVTSGSKTICKYLDCMKNHAANVGGHAVDGCGEFMPAGPEGTLEALKCGACNCHRNFHRKEMQLCYRSSTTTVYPQVAQNYKPAAAFGSTSGGGQVKEEQEGVSNPCGSGTKKRFRTKFTQEQKEKMLTFAEKLCWKMHKHDEAKVEEFCNDTGLQRNVLKVWMHNNKYTLGKKK</sequence>
<keyword evidence="7" id="KW-0371">Homeobox</keyword>
<comment type="caution">
    <text evidence="12">The sequence shown here is derived from an EMBL/GenBank/DDBJ whole genome shotgun (WGS) entry which is preliminary data.</text>
</comment>
<dbReference type="Proteomes" id="UP000631114">
    <property type="component" value="Unassembled WGS sequence"/>
</dbReference>
<keyword evidence="5" id="KW-0805">Transcription regulation</keyword>
<proteinExistence type="predicted"/>
<dbReference type="InterPro" id="IPR001356">
    <property type="entry name" value="HD"/>
</dbReference>
<dbReference type="GO" id="GO:0003700">
    <property type="term" value="F:DNA-binding transcription factor activity"/>
    <property type="evidence" value="ECO:0007669"/>
    <property type="project" value="TreeGrafter"/>
</dbReference>
<dbReference type="GO" id="GO:0050793">
    <property type="term" value="P:regulation of developmental process"/>
    <property type="evidence" value="ECO:0007669"/>
    <property type="project" value="TreeGrafter"/>
</dbReference>
<keyword evidence="2" id="KW-0479">Metal-binding</keyword>
<keyword evidence="6" id="KW-0238">DNA-binding</keyword>
<dbReference type="NCBIfam" id="TIGR01566">
    <property type="entry name" value="ZF_HD_prot_N"/>
    <property type="match status" value="1"/>
</dbReference>
<feature type="domain" description="ZF-HD dimerization-type" evidence="11">
    <location>
        <begin position="20"/>
        <end position="69"/>
    </location>
</feature>
<dbReference type="AlphaFoldDB" id="A0A835LLT1"/>
<evidence type="ECO:0000313" key="13">
    <source>
        <dbReference type="Proteomes" id="UP000631114"/>
    </source>
</evidence>
<dbReference type="FunFam" id="1.10.10.60:FF:000257">
    <property type="entry name" value="Zinc-finger homeodomain protein 2"/>
    <property type="match status" value="1"/>
</dbReference>
<dbReference type="InterPro" id="IPR006456">
    <property type="entry name" value="ZF_HD_homeobox_Cys/His_dimer"/>
</dbReference>
<evidence type="ECO:0000256" key="2">
    <source>
        <dbReference type="ARBA" id="ARBA00022723"/>
    </source>
</evidence>
<keyword evidence="3" id="KW-0863">Zinc-finger</keyword>
<evidence type="ECO:0000256" key="1">
    <source>
        <dbReference type="ARBA" id="ARBA00004123"/>
    </source>
</evidence>